<dbReference type="SUPFAM" id="SSF47384">
    <property type="entry name" value="Homodimeric domain of signal transducing histidine kinase"/>
    <property type="match status" value="1"/>
</dbReference>
<dbReference type="Pfam" id="PF00512">
    <property type="entry name" value="HisKA"/>
    <property type="match status" value="1"/>
</dbReference>
<dbReference type="FunFam" id="3.30.565.10:FF:000006">
    <property type="entry name" value="Sensor histidine kinase WalK"/>
    <property type="match status" value="1"/>
</dbReference>
<dbReference type="Gene3D" id="1.10.287.130">
    <property type="match status" value="1"/>
</dbReference>
<evidence type="ECO:0000256" key="11">
    <source>
        <dbReference type="ARBA" id="ARBA00022989"/>
    </source>
</evidence>
<evidence type="ECO:0000256" key="12">
    <source>
        <dbReference type="ARBA" id="ARBA00023012"/>
    </source>
</evidence>
<dbReference type="STRING" id="1508404.JMA_03970"/>
<organism evidence="17 18">
    <name type="scientific">Jeotgalibacillus malaysiensis</name>
    <dbReference type="NCBI Taxonomy" id="1508404"/>
    <lineage>
        <taxon>Bacteria</taxon>
        <taxon>Bacillati</taxon>
        <taxon>Bacillota</taxon>
        <taxon>Bacilli</taxon>
        <taxon>Bacillales</taxon>
        <taxon>Caryophanaceae</taxon>
        <taxon>Jeotgalibacillus</taxon>
    </lineage>
</organism>
<dbReference type="Gene3D" id="6.10.340.10">
    <property type="match status" value="1"/>
</dbReference>
<accession>A0A0B5ANV2</accession>
<dbReference type="Gene3D" id="3.30.565.10">
    <property type="entry name" value="Histidine kinase-like ATPase, C-terminal domain"/>
    <property type="match status" value="1"/>
</dbReference>
<protein>
    <recommendedName>
        <fullName evidence="3">histidine kinase</fullName>
        <ecNumber evidence="3">2.7.13.3</ecNumber>
    </recommendedName>
</protein>
<evidence type="ECO:0000256" key="2">
    <source>
        <dbReference type="ARBA" id="ARBA00004651"/>
    </source>
</evidence>
<dbReference type="InterPro" id="IPR050398">
    <property type="entry name" value="HssS/ArlS-like"/>
</dbReference>
<dbReference type="InterPro" id="IPR003594">
    <property type="entry name" value="HATPase_dom"/>
</dbReference>
<sequence length="444" mass="50136">MNKISLKISLFYLTGIAIILTISLFLVHDRLVDQQVENELERLQQRGDSHRDVLADHFNATTVSHVVMMEEKALTEVVIINEDGLPEAASNQADTFVKDEWLTATEGIVEDDWRNEPFLATVSPLNNGQKVIMLEPTRQIQSLISELNHHFAIAALLTGLFLLVSLYFLSHFITGPLLSIRKTAGKLSQGDVLTVPETKRNDEIGELARSITKISGDLHQIQQSRKAFLTSIAHELRTPTTYIKGYAGLLKKEDSAYGSIIYEEADRLHRLIEDLFELARLEENSFTIEPERTEITGFTTAVMKRIQPAFDTKQISLQFETEQPFYKSIDQKRLEQVLIILLDNALKYTPAQKTVKVSVKKEQIEITDEGPGVTEESLPYLFDRFYRVDASRNRDTGGTGLGLAIAKEIINAHHASIFAENTTQGLKITIDLRGVSDEEDRTRR</sequence>
<dbReference type="Pfam" id="PF02518">
    <property type="entry name" value="HATPase_c"/>
    <property type="match status" value="1"/>
</dbReference>
<keyword evidence="9 17" id="KW-0418">Kinase</keyword>
<evidence type="ECO:0000256" key="1">
    <source>
        <dbReference type="ARBA" id="ARBA00000085"/>
    </source>
</evidence>
<evidence type="ECO:0000256" key="9">
    <source>
        <dbReference type="ARBA" id="ARBA00022777"/>
    </source>
</evidence>
<evidence type="ECO:0000313" key="17">
    <source>
        <dbReference type="EMBL" id="AJD89714.1"/>
    </source>
</evidence>
<evidence type="ECO:0000256" key="7">
    <source>
        <dbReference type="ARBA" id="ARBA00022692"/>
    </source>
</evidence>
<evidence type="ECO:0000256" key="4">
    <source>
        <dbReference type="ARBA" id="ARBA00022475"/>
    </source>
</evidence>
<dbReference type="InterPro" id="IPR036890">
    <property type="entry name" value="HATPase_C_sf"/>
</dbReference>
<comment type="catalytic activity">
    <reaction evidence="1">
        <text>ATP + protein L-histidine = ADP + protein N-phospho-L-histidine.</text>
        <dbReference type="EC" id="2.7.13.3"/>
    </reaction>
</comment>
<evidence type="ECO:0000256" key="13">
    <source>
        <dbReference type="ARBA" id="ARBA00023136"/>
    </source>
</evidence>
<evidence type="ECO:0000256" key="5">
    <source>
        <dbReference type="ARBA" id="ARBA00022553"/>
    </source>
</evidence>
<dbReference type="SUPFAM" id="SSF158472">
    <property type="entry name" value="HAMP domain-like"/>
    <property type="match status" value="1"/>
</dbReference>
<dbReference type="FunFam" id="1.10.287.130:FF:000001">
    <property type="entry name" value="Two-component sensor histidine kinase"/>
    <property type="match status" value="1"/>
</dbReference>
<feature type="domain" description="Histidine kinase" evidence="15">
    <location>
        <begin position="231"/>
        <end position="436"/>
    </location>
</feature>
<dbReference type="PANTHER" id="PTHR45528:SF1">
    <property type="entry name" value="SENSOR HISTIDINE KINASE CPXA"/>
    <property type="match status" value="1"/>
</dbReference>
<dbReference type="KEGG" id="jeo:JMA_03970"/>
<dbReference type="InterPro" id="IPR003661">
    <property type="entry name" value="HisK_dim/P_dom"/>
</dbReference>
<keyword evidence="12" id="KW-0902">Two-component regulatory system</keyword>
<evidence type="ECO:0000259" key="16">
    <source>
        <dbReference type="PROSITE" id="PS50885"/>
    </source>
</evidence>
<comment type="subcellular location">
    <subcellularLocation>
        <location evidence="2">Cell membrane</location>
        <topology evidence="2">Multi-pass membrane protein</topology>
    </subcellularLocation>
</comment>
<dbReference type="InterPro" id="IPR036097">
    <property type="entry name" value="HisK_dim/P_sf"/>
</dbReference>
<keyword evidence="8" id="KW-0547">Nucleotide-binding</keyword>
<evidence type="ECO:0000256" key="14">
    <source>
        <dbReference type="SAM" id="Phobius"/>
    </source>
</evidence>
<evidence type="ECO:0000256" key="3">
    <source>
        <dbReference type="ARBA" id="ARBA00012438"/>
    </source>
</evidence>
<dbReference type="PROSITE" id="PS50109">
    <property type="entry name" value="HIS_KIN"/>
    <property type="match status" value="1"/>
</dbReference>
<dbReference type="PROSITE" id="PS50885">
    <property type="entry name" value="HAMP"/>
    <property type="match status" value="1"/>
</dbReference>
<dbReference type="GO" id="GO:0005524">
    <property type="term" value="F:ATP binding"/>
    <property type="evidence" value="ECO:0007669"/>
    <property type="project" value="UniProtKB-KW"/>
</dbReference>
<keyword evidence="7 14" id="KW-0812">Transmembrane</keyword>
<keyword evidence="4" id="KW-1003">Cell membrane</keyword>
<dbReference type="GO" id="GO:0000155">
    <property type="term" value="F:phosphorelay sensor kinase activity"/>
    <property type="evidence" value="ECO:0007669"/>
    <property type="project" value="InterPro"/>
</dbReference>
<dbReference type="OrthoDB" id="9813151at2"/>
<name>A0A0B5ANV2_9BACL</name>
<dbReference type="CDD" id="cd00082">
    <property type="entry name" value="HisKA"/>
    <property type="match status" value="1"/>
</dbReference>
<feature type="transmembrane region" description="Helical" evidence="14">
    <location>
        <begin position="6"/>
        <end position="27"/>
    </location>
</feature>
<keyword evidence="10" id="KW-0067">ATP-binding</keyword>
<evidence type="ECO:0000313" key="18">
    <source>
        <dbReference type="Proteomes" id="UP000031449"/>
    </source>
</evidence>
<dbReference type="SMART" id="SM00388">
    <property type="entry name" value="HisKA"/>
    <property type="match status" value="1"/>
</dbReference>
<reference evidence="17 18" key="1">
    <citation type="submission" date="2014-08" db="EMBL/GenBank/DDBJ databases">
        <title>Complete genome of a marine bacteria Jeotgalibacillus malaysiensis.</title>
        <authorList>
            <person name="Yaakop A.S."/>
            <person name="Chan K.-G."/>
            <person name="Goh K.M."/>
        </authorList>
    </citation>
    <scope>NUCLEOTIDE SEQUENCE [LARGE SCALE GENOMIC DNA]</scope>
    <source>
        <strain evidence="17 18">D5</strain>
    </source>
</reference>
<feature type="domain" description="HAMP" evidence="16">
    <location>
        <begin position="171"/>
        <end position="223"/>
    </location>
</feature>
<dbReference type="PANTHER" id="PTHR45528">
    <property type="entry name" value="SENSOR HISTIDINE KINASE CPXA"/>
    <property type="match status" value="1"/>
</dbReference>
<evidence type="ECO:0000256" key="6">
    <source>
        <dbReference type="ARBA" id="ARBA00022679"/>
    </source>
</evidence>
<gene>
    <name evidence="17" type="ORF">JMA_03970</name>
</gene>
<dbReference type="EMBL" id="CP009416">
    <property type="protein sequence ID" value="AJD89714.1"/>
    <property type="molecule type" value="Genomic_DNA"/>
</dbReference>
<evidence type="ECO:0000259" key="15">
    <source>
        <dbReference type="PROSITE" id="PS50109"/>
    </source>
</evidence>
<keyword evidence="11 14" id="KW-1133">Transmembrane helix</keyword>
<dbReference type="SUPFAM" id="SSF55874">
    <property type="entry name" value="ATPase domain of HSP90 chaperone/DNA topoisomerase II/histidine kinase"/>
    <property type="match status" value="1"/>
</dbReference>
<proteinExistence type="predicted"/>
<dbReference type="GO" id="GO:0005886">
    <property type="term" value="C:plasma membrane"/>
    <property type="evidence" value="ECO:0007669"/>
    <property type="project" value="UniProtKB-SubCell"/>
</dbReference>
<keyword evidence="5" id="KW-0597">Phosphoprotein</keyword>
<dbReference type="InterPro" id="IPR005467">
    <property type="entry name" value="His_kinase_dom"/>
</dbReference>
<dbReference type="InterPro" id="IPR004358">
    <property type="entry name" value="Sig_transdc_His_kin-like_C"/>
</dbReference>
<evidence type="ECO:0000256" key="10">
    <source>
        <dbReference type="ARBA" id="ARBA00022840"/>
    </source>
</evidence>
<dbReference type="SMART" id="SM00387">
    <property type="entry name" value="HATPase_c"/>
    <property type="match status" value="1"/>
</dbReference>
<dbReference type="Proteomes" id="UP000031449">
    <property type="component" value="Chromosome"/>
</dbReference>
<dbReference type="Pfam" id="PF00672">
    <property type="entry name" value="HAMP"/>
    <property type="match status" value="1"/>
</dbReference>
<keyword evidence="13 14" id="KW-0472">Membrane</keyword>
<feature type="transmembrane region" description="Helical" evidence="14">
    <location>
        <begin position="151"/>
        <end position="173"/>
    </location>
</feature>
<dbReference type="BioCyc" id="JESP1508404:G14D9-9614-MONOMER"/>
<dbReference type="PRINTS" id="PR00344">
    <property type="entry name" value="BCTRLSENSOR"/>
</dbReference>
<dbReference type="EC" id="2.7.13.3" evidence="3"/>
<dbReference type="HOGENOM" id="CLU_000445_89_6_9"/>
<dbReference type="CDD" id="cd06225">
    <property type="entry name" value="HAMP"/>
    <property type="match status" value="1"/>
</dbReference>
<dbReference type="AlphaFoldDB" id="A0A0B5ANV2"/>
<dbReference type="InterPro" id="IPR003660">
    <property type="entry name" value="HAMP_dom"/>
</dbReference>
<keyword evidence="18" id="KW-1185">Reference proteome</keyword>
<dbReference type="SMART" id="SM00304">
    <property type="entry name" value="HAMP"/>
    <property type="match status" value="1"/>
</dbReference>
<evidence type="ECO:0000256" key="8">
    <source>
        <dbReference type="ARBA" id="ARBA00022741"/>
    </source>
</evidence>
<keyword evidence="6 17" id="KW-0808">Transferase</keyword>